<dbReference type="EMBL" id="CP008796">
    <property type="protein sequence ID" value="AIH04280.1"/>
    <property type="molecule type" value="Genomic_DNA"/>
</dbReference>
<dbReference type="AlphaFoldDB" id="A0A075WTE5"/>
<dbReference type="GO" id="GO:0016887">
    <property type="term" value="F:ATP hydrolysis activity"/>
    <property type="evidence" value="ECO:0007669"/>
    <property type="project" value="InterPro"/>
</dbReference>
<dbReference type="eggNOG" id="COG2884">
    <property type="taxonomic scope" value="Bacteria"/>
</dbReference>
<dbReference type="SMART" id="SM00382">
    <property type="entry name" value="AAA"/>
    <property type="match status" value="1"/>
</dbReference>
<keyword evidence="8" id="KW-1185">Reference proteome</keyword>
<reference evidence="7 8" key="1">
    <citation type="journal article" date="2015" name="Genome Announc.">
        <title>Genome Sequence of a Sulfate-Reducing Thermophilic Bacterium, Thermodesulfobacterium commune DSM 2178T (Phylum Thermodesulfobacteria).</title>
        <authorList>
            <person name="Bhatnagar S."/>
            <person name="Badger J.H."/>
            <person name="Madupu R."/>
            <person name="Khouri H.M."/>
            <person name="O'Connor E.M."/>
            <person name="Robb F.T."/>
            <person name="Ward N.L."/>
            <person name="Eisen J.A."/>
        </authorList>
    </citation>
    <scope>NUCLEOTIDE SEQUENCE [LARGE SCALE GENOMIC DNA]</scope>
    <source>
        <strain evidence="7 8">DSM 2178</strain>
    </source>
</reference>
<dbReference type="InterPro" id="IPR003593">
    <property type="entry name" value="AAA+_ATPase"/>
</dbReference>
<dbReference type="Pfam" id="PF00005">
    <property type="entry name" value="ABC_tran"/>
    <property type="match status" value="1"/>
</dbReference>
<dbReference type="InterPro" id="IPR017871">
    <property type="entry name" value="ABC_transporter-like_CS"/>
</dbReference>
<dbReference type="STRING" id="289377.HL41_05700"/>
<name>A0A075WTE5_9BACT</name>
<evidence type="ECO:0000313" key="8">
    <source>
        <dbReference type="Proteomes" id="UP000028481"/>
    </source>
</evidence>
<organism evidence="7 8">
    <name type="scientific">Thermodesulfobacterium commune DSM 2178</name>
    <dbReference type="NCBI Taxonomy" id="289377"/>
    <lineage>
        <taxon>Bacteria</taxon>
        <taxon>Pseudomonadati</taxon>
        <taxon>Thermodesulfobacteriota</taxon>
        <taxon>Thermodesulfobacteria</taxon>
        <taxon>Thermodesulfobacteriales</taxon>
        <taxon>Thermodesulfobacteriaceae</taxon>
        <taxon>Thermodesulfobacterium</taxon>
    </lineage>
</organism>
<gene>
    <name evidence="7" type="ORF">HL41_05700</name>
</gene>
<feature type="domain" description="ABC transporter" evidence="6">
    <location>
        <begin position="4"/>
        <end position="223"/>
    </location>
</feature>
<dbReference type="RefSeq" id="WP_038060234.1">
    <property type="nucleotide sequence ID" value="NZ_CP008796.1"/>
</dbReference>
<accession>A0A075WTE5</accession>
<evidence type="ECO:0000256" key="5">
    <source>
        <dbReference type="ARBA" id="ARBA00022840"/>
    </source>
</evidence>
<dbReference type="PANTHER" id="PTHR24220:SF470">
    <property type="entry name" value="CELL DIVISION ATP-BINDING PROTEIN FTSE"/>
    <property type="match status" value="1"/>
</dbReference>
<dbReference type="HOGENOM" id="CLU_000604_1_22_0"/>
<dbReference type="KEGG" id="tcm:HL41_05700"/>
<dbReference type="InterPro" id="IPR003439">
    <property type="entry name" value="ABC_transporter-like_ATP-bd"/>
</dbReference>
<dbReference type="SUPFAM" id="SSF52540">
    <property type="entry name" value="P-loop containing nucleoside triphosphate hydrolases"/>
    <property type="match status" value="1"/>
</dbReference>
<evidence type="ECO:0000256" key="4">
    <source>
        <dbReference type="ARBA" id="ARBA00022741"/>
    </source>
</evidence>
<keyword evidence="4" id="KW-0547">Nucleotide-binding</keyword>
<dbReference type="PANTHER" id="PTHR24220">
    <property type="entry name" value="IMPORT ATP-BINDING PROTEIN"/>
    <property type="match status" value="1"/>
</dbReference>
<dbReference type="OrthoDB" id="9802264at2"/>
<keyword evidence="5" id="KW-0067">ATP-binding</keyword>
<dbReference type="PROSITE" id="PS50893">
    <property type="entry name" value="ABC_TRANSPORTER_2"/>
    <property type="match status" value="1"/>
</dbReference>
<evidence type="ECO:0000256" key="2">
    <source>
        <dbReference type="ARBA" id="ARBA00005417"/>
    </source>
</evidence>
<dbReference type="Proteomes" id="UP000028481">
    <property type="component" value="Chromosome"/>
</dbReference>
<proteinExistence type="inferred from homology"/>
<dbReference type="GO" id="GO:0022857">
    <property type="term" value="F:transmembrane transporter activity"/>
    <property type="evidence" value="ECO:0007669"/>
    <property type="project" value="TreeGrafter"/>
</dbReference>
<dbReference type="GO" id="GO:0005524">
    <property type="term" value="F:ATP binding"/>
    <property type="evidence" value="ECO:0007669"/>
    <property type="project" value="UniProtKB-KW"/>
</dbReference>
<dbReference type="PROSITE" id="PS00211">
    <property type="entry name" value="ABC_TRANSPORTER_1"/>
    <property type="match status" value="1"/>
</dbReference>
<comment type="similarity">
    <text evidence="2">Belongs to the ABC transporter superfamily.</text>
</comment>
<comment type="function">
    <text evidence="1">Part of the ABC transporter FtsEX involved in cellular division. Important for assembly or stability of the septal ring.</text>
</comment>
<dbReference type="Gene3D" id="3.40.50.300">
    <property type="entry name" value="P-loop containing nucleotide triphosphate hydrolases"/>
    <property type="match status" value="1"/>
</dbReference>
<dbReference type="PaxDb" id="289377-HL41_05700"/>
<dbReference type="InterPro" id="IPR027417">
    <property type="entry name" value="P-loop_NTPase"/>
</dbReference>
<dbReference type="InterPro" id="IPR015854">
    <property type="entry name" value="ABC_transpr_LolD-like"/>
</dbReference>
<evidence type="ECO:0000259" key="6">
    <source>
        <dbReference type="PROSITE" id="PS50893"/>
    </source>
</evidence>
<protein>
    <recommendedName>
        <fullName evidence="3">Cell division ATP-binding protein FtsE</fullName>
    </recommendedName>
</protein>
<evidence type="ECO:0000256" key="1">
    <source>
        <dbReference type="ARBA" id="ARBA00002579"/>
    </source>
</evidence>
<dbReference type="GO" id="GO:0005886">
    <property type="term" value="C:plasma membrane"/>
    <property type="evidence" value="ECO:0007669"/>
    <property type="project" value="UniProtKB-ARBA"/>
</dbReference>
<evidence type="ECO:0000313" key="7">
    <source>
        <dbReference type="EMBL" id="AIH04280.1"/>
    </source>
</evidence>
<evidence type="ECO:0000256" key="3">
    <source>
        <dbReference type="ARBA" id="ARBA00020019"/>
    </source>
</evidence>
<sequence>MEIFVIEKVTKVYNPYFKVLDEVSFIVKEGDFLILTGPTGAGKTTLLKLLYREEKPTDGEIFYKNFPYSKLNKRHFLHLRRNWGIIFQDYKLIPDLTVFENIKISLILSQKKVPKIKFHILNYLERFNLAAKAFKKVKELSGGEQQKVGIVRAIIRDPELLIADEPTGNLDPESIREIIKIFQEYQQAGKTVILATHDPVILQLNAGKILRLEQGRLVGNVQTSC</sequence>
<dbReference type="FunFam" id="3.40.50.300:FF:000056">
    <property type="entry name" value="Cell division ATP-binding protein FtsE"/>
    <property type="match status" value="1"/>
</dbReference>